<feature type="compositionally biased region" description="Low complexity" evidence="1">
    <location>
        <begin position="221"/>
        <end position="231"/>
    </location>
</feature>
<evidence type="ECO:0000313" key="3">
    <source>
        <dbReference type="EMBL" id="GEZ09692.1"/>
    </source>
</evidence>
<name>A0A699I5J7_TANCI</name>
<dbReference type="Gene3D" id="4.10.60.10">
    <property type="entry name" value="Zinc finger, CCHC-type"/>
    <property type="match status" value="1"/>
</dbReference>
<dbReference type="InterPro" id="IPR001584">
    <property type="entry name" value="Integrase_cat-core"/>
</dbReference>
<dbReference type="AlphaFoldDB" id="A0A699I5J7"/>
<dbReference type="PROSITE" id="PS50994">
    <property type="entry name" value="INTEGRASE"/>
    <property type="match status" value="1"/>
</dbReference>
<reference evidence="3" key="1">
    <citation type="journal article" date="2019" name="Sci. Rep.">
        <title>Draft genome of Tanacetum cinerariifolium, the natural source of mosquito coil.</title>
        <authorList>
            <person name="Yamashiro T."/>
            <person name="Shiraishi A."/>
            <person name="Satake H."/>
            <person name="Nakayama K."/>
        </authorList>
    </citation>
    <scope>NUCLEOTIDE SEQUENCE</scope>
</reference>
<feature type="domain" description="Integrase catalytic" evidence="2">
    <location>
        <begin position="293"/>
        <end position="463"/>
    </location>
</feature>
<protein>
    <submittedName>
        <fullName evidence="3">Ribonuclease H-like domain-containing protein</fullName>
    </submittedName>
</protein>
<dbReference type="GO" id="GO:0008270">
    <property type="term" value="F:zinc ion binding"/>
    <property type="evidence" value="ECO:0007669"/>
    <property type="project" value="InterPro"/>
</dbReference>
<dbReference type="PANTHER" id="PTHR42648:SF32">
    <property type="entry name" value="RIBONUCLEASE H-LIKE DOMAIN, GAG-PRE-INTEGRASE DOMAIN PROTEIN-RELATED"/>
    <property type="match status" value="1"/>
</dbReference>
<dbReference type="InterPro" id="IPR036397">
    <property type="entry name" value="RNaseH_sf"/>
</dbReference>
<proteinExistence type="predicted"/>
<comment type="caution">
    <text evidence="3">The sequence shown here is derived from an EMBL/GenBank/DDBJ whole genome shotgun (WGS) entry which is preliminary data.</text>
</comment>
<dbReference type="SUPFAM" id="SSF57756">
    <property type="entry name" value="Retrovirus zinc finger-like domains"/>
    <property type="match status" value="1"/>
</dbReference>
<accession>A0A699I5J7</accession>
<organism evidence="3">
    <name type="scientific">Tanacetum cinerariifolium</name>
    <name type="common">Dalmatian daisy</name>
    <name type="synonym">Chrysanthemum cinerariifolium</name>
    <dbReference type="NCBI Taxonomy" id="118510"/>
    <lineage>
        <taxon>Eukaryota</taxon>
        <taxon>Viridiplantae</taxon>
        <taxon>Streptophyta</taxon>
        <taxon>Embryophyta</taxon>
        <taxon>Tracheophyta</taxon>
        <taxon>Spermatophyta</taxon>
        <taxon>Magnoliopsida</taxon>
        <taxon>eudicotyledons</taxon>
        <taxon>Gunneridae</taxon>
        <taxon>Pentapetalae</taxon>
        <taxon>asterids</taxon>
        <taxon>campanulids</taxon>
        <taxon>Asterales</taxon>
        <taxon>Asteraceae</taxon>
        <taxon>Asteroideae</taxon>
        <taxon>Anthemideae</taxon>
        <taxon>Anthemidinae</taxon>
        <taxon>Tanacetum</taxon>
    </lineage>
</organism>
<dbReference type="InterPro" id="IPR012337">
    <property type="entry name" value="RNaseH-like_sf"/>
</dbReference>
<feature type="non-terminal residue" evidence="3">
    <location>
        <position position="1"/>
    </location>
</feature>
<dbReference type="PANTHER" id="PTHR42648">
    <property type="entry name" value="TRANSPOSASE, PUTATIVE-RELATED"/>
    <property type="match status" value="1"/>
</dbReference>
<dbReference type="GO" id="GO:0003676">
    <property type="term" value="F:nucleic acid binding"/>
    <property type="evidence" value="ECO:0007669"/>
    <property type="project" value="InterPro"/>
</dbReference>
<dbReference type="GO" id="GO:0015074">
    <property type="term" value="P:DNA integration"/>
    <property type="evidence" value="ECO:0007669"/>
    <property type="project" value="InterPro"/>
</dbReference>
<gene>
    <name evidence="3" type="ORF">Tci_481665</name>
</gene>
<dbReference type="Gene3D" id="3.30.420.10">
    <property type="entry name" value="Ribonuclease H-like superfamily/Ribonuclease H"/>
    <property type="match status" value="1"/>
</dbReference>
<dbReference type="InterPro" id="IPR036875">
    <property type="entry name" value="Znf_CCHC_sf"/>
</dbReference>
<evidence type="ECO:0000259" key="2">
    <source>
        <dbReference type="PROSITE" id="PS50994"/>
    </source>
</evidence>
<dbReference type="InterPro" id="IPR039537">
    <property type="entry name" value="Retrotran_Ty1/copia-like"/>
</dbReference>
<feature type="region of interest" description="Disordered" evidence="1">
    <location>
        <begin position="208"/>
        <end position="231"/>
    </location>
</feature>
<evidence type="ECO:0000256" key="1">
    <source>
        <dbReference type="SAM" id="MobiDB-lite"/>
    </source>
</evidence>
<feature type="region of interest" description="Disordered" evidence="1">
    <location>
        <begin position="246"/>
        <end position="269"/>
    </location>
</feature>
<dbReference type="SUPFAM" id="SSF53098">
    <property type="entry name" value="Ribonuclease H-like"/>
    <property type="match status" value="1"/>
</dbReference>
<dbReference type="EMBL" id="BKCJ010240468">
    <property type="protein sequence ID" value="GEZ09692.1"/>
    <property type="molecule type" value="Genomic_DNA"/>
</dbReference>
<feature type="compositionally biased region" description="Polar residues" evidence="1">
    <location>
        <begin position="246"/>
        <end position="258"/>
    </location>
</feature>
<sequence>LMPSFNLIIRAFASSGHDLDARCTCSNLEESKKCTWSSKGQELEATGIMCCVDHNFYNHTDDFASGEAVPTLKIYSRPDAECYYALKEVIKNGATLPKTKVVEGVTIEMPIITAEEKAQRRLEVKARSTLMMGIPNKHQLKFNSVKDAKKLLEDVEKRFGGNAATKKTQRNLLSITHMWRNKADLDTISMDDLYNNLKVYEPEVKDMSSSSSSTHNMAFVSSSNNNTSRTNGAVNTAQAINTAQAVNTAHGVSTASTQKIRRKHTVNGNKTIGFDNSNVECYNSHKRGHFARECRAPRNQDNKHKENSRRSVLVKTSTSTTLVSCDGLSRYDWSDQAKEGLNYALMAFSSLILTQRIENIVDHKVKVIRCDNETKFKNREMNQFCEMKGILRQFSVARTPQQNRVVDRRNRKLIEGARTMLADSKLPTTFWAEAVNTACYVQNRVLVVKPHKKTPYELFLGRTPTLSL</sequence>